<accession>A0A4S8IN38</accession>
<protein>
    <recommendedName>
        <fullName evidence="1">Peptide N-acetyl-beta-D-glucosaminyl asparaginase amidase A N-terminal domain-containing protein</fullName>
    </recommendedName>
</protein>
<dbReference type="STRING" id="52838.A0A4S8IN38"/>
<organism evidence="2 3">
    <name type="scientific">Musa balbisiana</name>
    <name type="common">Banana</name>
    <dbReference type="NCBI Taxonomy" id="52838"/>
    <lineage>
        <taxon>Eukaryota</taxon>
        <taxon>Viridiplantae</taxon>
        <taxon>Streptophyta</taxon>
        <taxon>Embryophyta</taxon>
        <taxon>Tracheophyta</taxon>
        <taxon>Spermatophyta</taxon>
        <taxon>Magnoliopsida</taxon>
        <taxon>Liliopsida</taxon>
        <taxon>Zingiberales</taxon>
        <taxon>Musaceae</taxon>
        <taxon>Musa</taxon>
    </lineage>
</organism>
<dbReference type="Pfam" id="PF12222">
    <property type="entry name" value="PNGaseA"/>
    <property type="match status" value="1"/>
</dbReference>
<evidence type="ECO:0000313" key="2">
    <source>
        <dbReference type="EMBL" id="THU49957.1"/>
    </source>
</evidence>
<comment type="caution">
    <text evidence="2">The sequence shown here is derived from an EMBL/GenBank/DDBJ whole genome shotgun (WGS) entry which is preliminary data.</text>
</comment>
<dbReference type="EMBL" id="PYDT01000009">
    <property type="protein sequence ID" value="THU49957.1"/>
    <property type="molecule type" value="Genomic_DNA"/>
</dbReference>
<feature type="domain" description="Peptide N-acetyl-beta-D-glucosaminyl asparaginase amidase A N-terminal" evidence="1">
    <location>
        <begin position="10"/>
        <end position="66"/>
    </location>
</feature>
<dbReference type="InterPro" id="IPR021102">
    <property type="entry name" value="PNGase_A"/>
</dbReference>
<evidence type="ECO:0000259" key="1">
    <source>
        <dbReference type="Pfam" id="PF12222"/>
    </source>
</evidence>
<sequence length="110" mass="11969">MKLAIPTDAYLSFHSADEFWYTNPPDMCIFENNLTDLPGNGAFGVLTAILDDDVVGAIWPFTVIDTHCSGRPSPASDRSIFPLTTSRLPPSWGGSWMGNLMKSGSASRML</sequence>
<dbReference type="Proteomes" id="UP000317650">
    <property type="component" value="Chromosome 6"/>
</dbReference>
<proteinExistence type="predicted"/>
<name>A0A4S8IN38_MUSBA</name>
<keyword evidence="3" id="KW-1185">Reference proteome</keyword>
<dbReference type="PANTHER" id="PTHR31104">
    <property type="entry name" value="PEPTIDE-N4-(N-ACETYL-BETA-GLUCOSAMINYL)ASPARAGINE AMIDASE A PROTEIN"/>
    <property type="match status" value="1"/>
</dbReference>
<gene>
    <name evidence="2" type="ORF">C4D60_Mb06t15040</name>
</gene>
<evidence type="ECO:0000313" key="3">
    <source>
        <dbReference type="Proteomes" id="UP000317650"/>
    </source>
</evidence>
<dbReference type="InterPro" id="IPR056948">
    <property type="entry name" value="PNGaseA_N"/>
</dbReference>
<dbReference type="AlphaFoldDB" id="A0A4S8IN38"/>
<reference evidence="2 3" key="1">
    <citation type="journal article" date="2019" name="Nat. Plants">
        <title>Genome sequencing of Musa balbisiana reveals subgenome evolution and function divergence in polyploid bananas.</title>
        <authorList>
            <person name="Yao X."/>
        </authorList>
    </citation>
    <scope>NUCLEOTIDE SEQUENCE [LARGE SCALE GENOMIC DNA]</scope>
    <source>
        <strain evidence="3">cv. DH-PKW</strain>
        <tissue evidence="2">Leaves</tissue>
    </source>
</reference>